<proteinExistence type="predicted"/>
<dbReference type="Proteomes" id="UP000828048">
    <property type="component" value="Chromosome 4"/>
</dbReference>
<gene>
    <name evidence="1" type="ORF">Vadar_008108</name>
</gene>
<dbReference type="EMBL" id="CM037154">
    <property type="protein sequence ID" value="KAH7860011.1"/>
    <property type="molecule type" value="Genomic_DNA"/>
</dbReference>
<evidence type="ECO:0000313" key="1">
    <source>
        <dbReference type="EMBL" id="KAH7860011.1"/>
    </source>
</evidence>
<protein>
    <submittedName>
        <fullName evidence="1">Uncharacterized protein</fullName>
    </submittedName>
</protein>
<name>A0ACB7Z348_9ERIC</name>
<reference evidence="1 2" key="1">
    <citation type="journal article" date="2021" name="Hortic Res">
        <title>High-quality reference genome and annotation aids understanding of berry development for evergreen blueberry (Vaccinium darrowii).</title>
        <authorList>
            <person name="Yu J."/>
            <person name="Hulse-Kemp A.M."/>
            <person name="Babiker E."/>
            <person name="Staton M."/>
        </authorList>
    </citation>
    <scope>NUCLEOTIDE SEQUENCE [LARGE SCALE GENOMIC DNA]</scope>
    <source>
        <strain evidence="2">cv. NJ 8807/NJ 8810</strain>
        <tissue evidence="1">Young leaf</tissue>
    </source>
</reference>
<accession>A0ACB7Z348</accession>
<organism evidence="1 2">
    <name type="scientific">Vaccinium darrowii</name>
    <dbReference type="NCBI Taxonomy" id="229202"/>
    <lineage>
        <taxon>Eukaryota</taxon>
        <taxon>Viridiplantae</taxon>
        <taxon>Streptophyta</taxon>
        <taxon>Embryophyta</taxon>
        <taxon>Tracheophyta</taxon>
        <taxon>Spermatophyta</taxon>
        <taxon>Magnoliopsida</taxon>
        <taxon>eudicotyledons</taxon>
        <taxon>Gunneridae</taxon>
        <taxon>Pentapetalae</taxon>
        <taxon>asterids</taxon>
        <taxon>Ericales</taxon>
        <taxon>Ericaceae</taxon>
        <taxon>Vaccinioideae</taxon>
        <taxon>Vaccinieae</taxon>
        <taxon>Vaccinium</taxon>
    </lineage>
</organism>
<evidence type="ECO:0000313" key="2">
    <source>
        <dbReference type="Proteomes" id="UP000828048"/>
    </source>
</evidence>
<sequence length="411" mass="45352">MKCKKLEQVFRLVEDGEGAQKPGSPRNSVNLLASSLRALHSAFRLGTVRSIPVRIDTRTMKVYAPFSQGMPQANHIIRPYARKADKIAMSFVSPVQILPGNITPPACHYTHNVPAVVFSSGGYRGNLFHEVNDIIIPLFITCRHFQSRLRFITTDFSLPFLGKFNQILSHLSSYEVIKAAANGSVHCFPGAVIGLHYHGNLALNTTDIPGGYSMLGFKQFLRESYNLKVGNVSEINKPVLILLSRPKTRTFLNEDEMVTMMKALGFRVVIARPDMMSNLDKFAQVVNSCSVMVGAHGAGLTNAMFLPQGAVLVQVQPLGLGWVSSTYFGRPAKEMGLKYLEYKIEPVESSLLTLYSRDHPVITNPASIFSKGYLAARAVYVDGQNLTINVVRFRGTLVKVLKLLGRPAPLS</sequence>
<comment type="caution">
    <text evidence="1">The sequence shown here is derived from an EMBL/GenBank/DDBJ whole genome shotgun (WGS) entry which is preliminary data.</text>
</comment>
<keyword evidence="2" id="KW-1185">Reference proteome</keyword>